<dbReference type="InterPro" id="IPR000528">
    <property type="entry name" value="Plant_nsLTP"/>
</dbReference>
<dbReference type="Gene3D" id="1.10.110.10">
    <property type="entry name" value="Plant lipid-transfer and hydrophobic proteins"/>
    <property type="match status" value="1"/>
</dbReference>
<feature type="domain" description="Bifunctional inhibitor/plant lipid transfer protein/seed storage helical" evidence="1">
    <location>
        <begin position="35"/>
        <end position="115"/>
    </location>
</feature>
<dbReference type="PRINTS" id="PR00382">
    <property type="entry name" value="LIPIDTRNSFER"/>
</dbReference>
<dbReference type="AlphaFoldDB" id="A0AB40CR05"/>
<sequence length="119" mass="13002">MAFTSKTFIIPTTTITLLFLYYTMAMYCDVISSLLYSCENFMVYGPPEMAVSSQCCGGLLHLANISGESILARRVICSCIVSLIDDYGPNATTIASLPRLCGVYLGFPLDPNIDCNTIF</sequence>
<dbReference type="InterPro" id="IPR036312">
    <property type="entry name" value="Bifun_inhib/LTP/seed_sf"/>
</dbReference>
<dbReference type="InterPro" id="IPR016140">
    <property type="entry name" value="Bifunc_inhib/LTP/seed_store"/>
</dbReference>
<accession>A0AB40CR05</accession>
<keyword evidence="2" id="KW-1185">Reference proteome</keyword>
<name>A0AB40CR05_DIOCR</name>
<dbReference type="Proteomes" id="UP001515500">
    <property type="component" value="Chromosome 16"/>
</dbReference>
<protein>
    <submittedName>
        <fullName evidence="3">Non-specific lipid-transfer protein 14</fullName>
    </submittedName>
</protein>
<proteinExistence type="predicted"/>
<dbReference type="PANTHER" id="PTHR33076">
    <property type="entry name" value="NON-SPECIFIC LIPID-TRANSFER PROTEIN 2-RELATED"/>
    <property type="match status" value="1"/>
</dbReference>
<dbReference type="PROSITE" id="PS00597">
    <property type="entry name" value="PLANT_LTP"/>
    <property type="match status" value="1"/>
</dbReference>
<evidence type="ECO:0000259" key="1">
    <source>
        <dbReference type="Pfam" id="PF00234"/>
    </source>
</evidence>
<organism evidence="2 3">
    <name type="scientific">Dioscorea cayennensis subsp. rotundata</name>
    <name type="common">White Guinea yam</name>
    <name type="synonym">Dioscorea rotundata</name>
    <dbReference type="NCBI Taxonomy" id="55577"/>
    <lineage>
        <taxon>Eukaryota</taxon>
        <taxon>Viridiplantae</taxon>
        <taxon>Streptophyta</taxon>
        <taxon>Embryophyta</taxon>
        <taxon>Tracheophyta</taxon>
        <taxon>Spermatophyta</taxon>
        <taxon>Magnoliopsida</taxon>
        <taxon>Liliopsida</taxon>
        <taxon>Dioscoreales</taxon>
        <taxon>Dioscoreaceae</taxon>
        <taxon>Dioscorea</taxon>
    </lineage>
</organism>
<reference evidence="3" key="1">
    <citation type="submission" date="2025-08" db="UniProtKB">
        <authorList>
            <consortium name="RefSeq"/>
        </authorList>
    </citation>
    <scope>IDENTIFICATION</scope>
</reference>
<evidence type="ECO:0000313" key="2">
    <source>
        <dbReference type="Proteomes" id="UP001515500"/>
    </source>
</evidence>
<evidence type="ECO:0000313" key="3">
    <source>
        <dbReference type="RefSeq" id="XP_039142459.1"/>
    </source>
</evidence>
<dbReference type="Pfam" id="PF00234">
    <property type="entry name" value="Tryp_alpha_amyl"/>
    <property type="match status" value="1"/>
</dbReference>
<dbReference type="RefSeq" id="XP_039142459.1">
    <property type="nucleotide sequence ID" value="XM_039286525.1"/>
</dbReference>
<dbReference type="GeneID" id="120279596"/>
<dbReference type="SUPFAM" id="SSF47699">
    <property type="entry name" value="Bifunctional inhibitor/lipid-transfer protein/seed storage 2S albumin"/>
    <property type="match status" value="1"/>
</dbReference>
<dbReference type="CDD" id="cd01960">
    <property type="entry name" value="nsLTP1"/>
    <property type="match status" value="1"/>
</dbReference>
<dbReference type="GO" id="GO:0006869">
    <property type="term" value="P:lipid transport"/>
    <property type="evidence" value="ECO:0007669"/>
    <property type="project" value="InterPro"/>
</dbReference>
<gene>
    <name evidence="3" type="primary">LOC120279596</name>
</gene>
<dbReference type="GO" id="GO:0008289">
    <property type="term" value="F:lipid binding"/>
    <property type="evidence" value="ECO:0007669"/>
    <property type="project" value="InterPro"/>
</dbReference>